<sequence length="353" mass="39103">MEDVTGIVNAPNGASMNHSPESYSTIASLHDPFLTFDVNTVFTFEDKSTIYCSLVALVKVEYPFNKALQDRAVRFLKSLVPDRTNEPLATKLVTDLVPSSTGSPSGFVESIFTLLSSHHSTVIAATLSLLSKTTNASSIQIRDDLVASDPITKVFATIQPHTLPITGNEPIHSNLNEVVNNLLVLANPSHLKNLGITTAVDTFNHREMIFQKVVIPSSQFVVFLISNRHVINRDLSRSLMMELGTLLLASPFHRPTLDFVLASPILIAFSSSLSFLNDTLALSNSLFHMIDWMREWKEEGPEVVQSGQRILQTLFSEGFDDTLDQMLVNQDRYIGTLVKCYHSFSHVLGGNIR</sequence>
<comment type="caution">
    <text evidence="1">The sequence shown here is derived from an EMBL/GenBank/DDBJ whole genome shotgun (WGS) entry which is preliminary data.</text>
</comment>
<reference evidence="1 2" key="1">
    <citation type="journal article" date="2022" name="bioRxiv">
        <title>Genomics of Preaxostyla Flagellates Illuminates Evolutionary Transitions and the Path Towards Mitochondrial Loss.</title>
        <authorList>
            <person name="Novak L.V.F."/>
            <person name="Treitli S.C."/>
            <person name="Pyrih J."/>
            <person name="Halakuc P."/>
            <person name="Pipaliya S.V."/>
            <person name="Vacek V."/>
            <person name="Brzon O."/>
            <person name="Soukal P."/>
            <person name="Eme L."/>
            <person name="Dacks J.B."/>
            <person name="Karnkowska A."/>
            <person name="Elias M."/>
            <person name="Hampl V."/>
        </authorList>
    </citation>
    <scope>NUCLEOTIDE SEQUENCE [LARGE SCALE GENOMIC DNA]</scope>
    <source>
        <strain evidence="1">NAU3</strain>
        <tissue evidence="1">Gut</tissue>
    </source>
</reference>
<organism evidence="1 2">
    <name type="scientific">Blattamonas nauphoetae</name>
    <dbReference type="NCBI Taxonomy" id="2049346"/>
    <lineage>
        <taxon>Eukaryota</taxon>
        <taxon>Metamonada</taxon>
        <taxon>Preaxostyla</taxon>
        <taxon>Oxymonadida</taxon>
        <taxon>Blattamonas</taxon>
    </lineage>
</organism>
<dbReference type="Proteomes" id="UP001281761">
    <property type="component" value="Unassembled WGS sequence"/>
</dbReference>
<name>A0ABQ9XU10_9EUKA</name>
<gene>
    <name evidence="1" type="ORF">BLNAU_10099</name>
</gene>
<dbReference type="EMBL" id="JARBJD010000072">
    <property type="protein sequence ID" value="KAK2954959.1"/>
    <property type="molecule type" value="Genomic_DNA"/>
</dbReference>
<accession>A0ABQ9XU10</accession>
<evidence type="ECO:0000313" key="1">
    <source>
        <dbReference type="EMBL" id="KAK2954959.1"/>
    </source>
</evidence>
<evidence type="ECO:0000313" key="2">
    <source>
        <dbReference type="Proteomes" id="UP001281761"/>
    </source>
</evidence>
<keyword evidence="2" id="KW-1185">Reference proteome</keyword>
<proteinExistence type="predicted"/>
<protein>
    <submittedName>
        <fullName evidence="1">Uncharacterized protein</fullName>
    </submittedName>
</protein>